<dbReference type="EMBL" id="AGDV01000001">
    <property type="protein sequence ID" value="EMB36230.1"/>
    <property type="molecule type" value="Genomic_DNA"/>
</dbReference>
<dbReference type="Pfam" id="PF05016">
    <property type="entry name" value="ParE_toxin"/>
    <property type="match status" value="1"/>
</dbReference>
<dbReference type="PANTHER" id="PTHR38813:SF1">
    <property type="entry name" value="TOXIN RELE1-RELATED"/>
    <property type="match status" value="1"/>
</dbReference>
<dbReference type="GeneID" id="2738989"/>
<dbReference type="SUPFAM" id="SSF143011">
    <property type="entry name" value="RelE-like"/>
    <property type="match status" value="1"/>
</dbReference>
<reference evidence="2" key="1">
    <citation type="submission" date="2012-01" db="EMBL/GenBank/DDBJ databases">
        <title>The Genome Sequence of Treponema denticola H-22.</title>
        <authorList>
            <consortium name="The Broad Institute Genome Sequencing Platform"/>
            <person name="Earl A."/>
            <person name="Ward D."/>
            <person name="Feldgarden M."/>
            <person name="Gevers D."/>
            <person name="Blanton J.M."/>
            <person name="Fenno C.J."/>
            <person name="Baranova O.V."/>
            <person name="Mathney J."/>
            <person name="Dewhirst F.E."/>
            <person name="Izard J."/>
            <person name="Young S.K."/>
            <person name="Zeng Q."/>
            <person name="Gargeya S."/>
            <person name="Fitzgerald M."/>
            <person name="Haas B."/>
            <person name="Abouelleil A."/>
            <person name="Alvarado L."/>
            <person name="Arachchi H.M."/>
            <person name="Berlin A."/>
            <person name="Chapman S.B."/>
            <person name="Gearin G."/>
            <person name="Goldberg J."/>
            <person name="Griggs A."/>
            <person name="Gujja S."/>
            <person name="Hansen M."/>
            <person name="Heiman D."/>
            <person name="Howarth C."/>
            <person name="Larimer J."/>
            <person name="Lui A."/>
            <person name="MacDonald P.J.P."/>
            <person name="McCowen C."/>
            <person name="Montmayeur A."/>
            <person name="Murphy C."/>
            <person name="Neiman D."/>
            <person name="Pearson M."/>
            <person name="Priest M."/>
            <person name="Roberts A."/>
            <person name="Saif S."/>
            <person name="Shea T."/>
            <person name="Sisk P."/>
            <person name="Stolte C."/>
            <person name="Sykes S."/>
            <person name="Wortman J."/>
            <person name="Nusbaum C."/>
            <person name="Birren B."/>
        </authorList>
    </citation>
    <scope>NUCLEOTIDE SEQUENCE [LARGE SCALE GENOMIC DNA]</scope>
    <source>
        <strain evidence="2">H-22</strain>
    </source>
</reference>
<dbReference type="InterPro" id="IPR007712">
    <property type="entry name" value="RelE/ParE_toxin"/>
</dbReference>
<organism evidence="2">
    <name type="scientific">Treponema denticola H-22</name>
    <dbReference type="NCBI Taxonomy" id="999432"/>
    <lineage>
        <taxon>Bacteria</taxon>
        <taxon>Pseudomonadati</taxon>
        <taxon>Spirochaetota</taxon>
        <taxon>Spirochaetia</taxon>
        <taxon>Spirochaetales</taxon>
        <taxon>Treponemataceae</taxon>
        <taxon>Treponema</taxon>
    </lineage>
</organism>
<evidence type="ECO:0000313" key="2">
    <source>
        <dbReference type="EMBL" id="EMB36230.1"/>
    </source>
</evidence>
<dbReference type="Proteomes" id="UP000011705">
    <property type="component" value="Chromosome"/>
</dbReference>
<name>A0A0E2E8R1_TREDN</name>
<keyword evidence="1" id="KW-1277">Toxin-antitoxin system</keyword>
<dbReference type="PATRIC" id="fig|999432.5.peg.436"/>
<dbReference type="InterPro" id="IPR035093">
    <property type="entry name" value="RelE/ParE_toxin_dom_sf"/>
</dbReference>
<dbReference type="InterPro" id="IPR052747">
    <property type="entry name" value="TA_system_RelE_toxin"/>
</dbReference>
<accession>A0A0E2E8R1</accession>
<comment type="caution">
    <text evidence="2">The sequence shown here is derived from an EMBL/GenBank/DDBJ whole genome shotgun (WGS) entry which is preliminary data.</text>
</comment>
<proteinExistence type="predicted"/>
<dbReference type="PANTHER" id="PTHR38813">
    <property type="match status" value="1"/>
</dbReference>
<dbReference type="HOGENOM" id="CLU_155761_6_4_12"/>
<sequence>MISIRWSRKASKQLNKIQKADKKQILEAVDTLSGFPYVLNVKALSNHKYDYRLRVGRYRILFNHIEKIHILSIEEVKKRDDNTY</sequence>
<dbReference type="RefSeq" id="WP_002669263.1">
    <property type="nucleotide sequence ID" value="NZ_CM001795.1"/>
</dbReference>
<evidence type="ECO:0000256" key="1">
    <source>
        <dbReference type="ARBA" id="ARBA00022649"/>
    </source>
</evidence>
<evidence type="ECO:0008006" key="3">
    <source>
        <dbReference type="Google" id="ProtNLM"/>
    </source>
</evidence>
<protein>
    <recommendedName>
        <fullName evidence="3">RelE/StbE family addiction module toxin</fullName>
    </recommendedName>
</protein>
<gene>
    <name evidence="2" type="ORF">HMPREF9726_00422</name>
</gene>
<dbReference type="AlphaFoldDB" id="A0A0E2E8R1"/>
<dbReference type="Gene3D" id="3.30.2310.20">
    <property type="entry name" value="RelE-like"/>
    <property type="match status" value="1"/>
</dbReference>